<feature type="transmembrane region" description="Helical" evidence="1">
    <location>
        <begin position="106"/>
        <end position="127"/>
    </location>
</feature>
<feature type="transmembrane region" description="Helical" evidence="1">
    <location>
        <begin position="30"/>
        <end position="51"/>
    </location>
</feature>
<keyword evidence="1" id="KW-1133">Transmembrane helix</keyword>
<dbReference type="InterPro" id="IPR025664">
    <property type="entry name" value="Spore_III_AC/AD"/>
</dbReference>
<evidence type="ECO:0000313" key="2">
    <source>
        <dbReference type="EMBL" id="HIV03212.1"/>
    </source>
</evidence>
<reference evidence="2" key="1">
    <citation type="submission" date="2020-10" db="EMBL/GenBank/DDBJ databases">
        <authorList>
            <person name="Gilroy R."/>
        </authorList>
    </citation>
    <scope>NUCLEOTIDE SEQUENCE</scope>
    <source>
        <strain evidence="2">4920</strain>
    </source>
</reference>
<dbReference type="AlphaFoldDB" id="A0A9D1NHG4"/>
<gene>
    <name evidence="2" type="ORF">IAC74_06515</name>
</gene>
<protein>
    <submittedName>
        <fullName evidence="2">Stage III sporulation protein AD</fullName>
    </submittedName>
</protein>
<dbReference type="EMBL" id="DVOF01000192">
    <property type="protein sequence ID" value="HIV03212.1"/>
    <property type="molecule type" value="Genomic_DNA"/>
</dbReference>
<organism evidence="2 3">
    <name type="scientific">Candidatus Aphodoplasma excrementigallinarum</name>
    <dbReference type="NCBI Taxonomy" id="2840673"/>
    <lineage>
        <taxon>Bacteria</taxon>
        <taxon>Bacillati</taxon>
        <taxon>Bacillota</taxon>
        <taxon>Clostridia</taxon>
        <taxon>Eubacteriales</taxon>
        <taxon>Candidatus Aphodoplasma</taxon>
    </lineage>
</organism>
<sequence length="128" mass="13672">MDIIQVVVIGIIGTILTIMVKQYKPEIAAVLALATGILILFFGFSALQSALDRVFAIANAYNINTAYIGTVVRIIAIAYICQFASDLCRDSGQAAIASKIELCAKILILLYSLPVVEALLSLVVSILP</sequence>
<proteinExistence type="predicted"/>
<accession>A0A9D1NHG4</accession>
<dbReference type="Pfam" id="PF06686">
    <property type="entry name" value="SpoIIIAC"/>
    <property type="match status" value="2"/>
</dbReference>
<feature type="transmembrane region" description="Helical" evidence="1">
    <location>
        <begin position="6"/>
        <end position="23"/>
    </location>
</feature>
<evidence type="ECO:0000313" key="3">
    <source>
        <dbReference type="Proteomes" id="UP000886743"/>
    </source>
</evidence>
<comment type="caution">
    <text evidence="2">The sequence shown here is derived from an EMBL/GenBank/DDBJ whole genome shotgun (WGS) entry which is preliminary data.</text>
</comment>
<reference evidence="2" key="2">
    <citation type="journal article" date="2021" name="PeerJ">
        <title>Extensive microbial diversity within the chicken gut microbiome revealed by metagenomics and culture.</title>
        <authorList>
            <person name="Gilroy R."/>
            <person name="Ravi A."/>
            <person name="Getino M."/>
            <person name="Pursley I."/>
            <person name="Horton D.L."/>
            <person name="Alikhan N.F."/>
            <person name="Baker D."/>
            <person name="Gharbi K."/>
            <person name="Hall N."/>
            <person name="Watson M."/>
            <person name="Adriaenssens E.M."/>
            <person name="Foster-Nyarko E."/>
            <person name="Jarju S."/>
            <person name="Secka A."/>
            <person name="Antonio M."/>
            <person name="Oren A."/>
            <person name="Chaudhuri R.R."/>
            <person name="La Ragione R."/>
            <person name="Hildebrand F."/>
            <person name="Pallen M.J."/>
        </authorList>
    </citation>
    <scope>NUCLEOTIDE SEQUENCE</scope>
    <source>
        <strain evidence="2">4920</strain>
    </source>
</reference>
<name>A0A9D1NHG4_9FIRM</name>
<keyword evidence="1" id="KW-0812">Transmembrane</keyword>
<feature type="transmembrane region" description="Helical" evidence="1">
    <location>
        <begin position="63"/>
        <end position="85"/>
    </location>
</feature>
<dbReference type="Proteomes" id="UP000886743">
    <property type="component" value="Unassembled WGS sequence"/>
</dbReference>
<evidence type="ECO:0000256" key="1">
    <source>
        <dbReference type="SAM" id="Phobius"/>
    </source>
</evidence>
<keyword evidence="1" id="KW-0472">Membrane</keyword>